<dbReference type="Proteomes" id="UP000823889">
    <property type="component" value="Unassembled WGS sequence"/>
</dbReference>
<sequence length="99" mass="11537">MIHELTRIHIQPGKQKEFEAAVAKGVDEVIRHSTGFIAYKLNQSLQNPELYQLHISWETYDNHMIDFRESPAFPKWRAYVSEYFVDAPSTEHYVTVLGA</sequence>
<dbReference type="InterPro" id="IPR011008">
    <property type="entry name" value="Dimeric_a/b-barrel"/>
</dbReference>
<dbReference type="InterPro" id="IPR007138">
    <property type="entry name" value="ABM_dom"/>
</dbReference>
<keyword evidence="2" id="KW-0503">Monooxygenase</keyword>
<dbReference type="Gene3D" id="3.30.70.100">
    <property type="match status" value="1"/>
</dbReference>
<evidence type="ECO:0000259" key="1">
    <source>
        <dbReference type="PROSITE" id="PS51725"/>
    </source>
</evidence>
<dbReference type="AlphaFoldDB" id="A0A9D2U9L9"/>
<keyword evidence="2" id="KW-0560">Oxidoreductase</keyword>
<organism evidence="2 3">
    <name type="scientific">Candidatus Paenalcaligenes intestinipullorum</name>
    <dbReference type="NCBI Taxonomy" id="2838718"/>
    <lineage>
        <taxon>Bacteria</taxon>
        <taxon>Pseudomonadati</taxon>
        <taxon>Pseudomonadota</taxon>
        <taxon>Betaproteobacteria</taxon>
        <taxon>Burkholderiales</taxon>
        <taxon>Alcaligenaceae</taxon>
        <taxon>Paenalcaligenes</taxon>
    </lineage>
</organism>
<name>A0A9D2U9L9_9BURK</name>
<dbReference type="PROSITE" id="PS51725">
    <property type="entry name" value="ABM"/>
    <property type="match status" value="1"/>
</dbReference>
<accession>A0A9D2U9L9</accession>
<comment type="caution">
    <text evidence="2">The sequence shown here is derived from an EMBL/GenBank/DDBJ whole genome shotgun (WGS) entry which is preliminary data.</text>
</comment>
<gene>
    <name evidence="2" type="ORF">H9906_06410</name>
</gene>
<proteinExistence type="predicted"/>
<reference evidence="2" key="2">
    <citation type="submission" date="2021-04" db="EMBL/GenBank/DDBJ databases">
        <authorList>
            <person name="Gilroy R."/>
        </authorList>
    </citation>
    <scope>NUCLEOTIDE SEQUENCE</scope>
    <source>
        <strain evidence="2">9264</strain>
    </source>
</reference>
<dbReference type="EMBL" id="DWUQ01000133">
    <property type="protein sequence ID" value="HJD44643.1"/>
    <property type="molecule type" value="Genomic_DNA"/>
</dbReference>
<dbReference type="GO" id="GO:0004497">
    <property type="term" value="F:monooxygenase activity"/>
    <property type="evidence" value="ECO:0007669"/>
    <property type="project" value="UniProtKB-KW"/>
</dbReference>
<protein>
    <submittedName>
        <fullName evidence="2">Antibiotic biosynthesis monooxygenase</fullName>
    </submittedName>
</protein>
<reference evidence="2" key="1">
    <citation type="journal article" date="2021" name="PeerJ">
        <title>Extensive microbial diversity within the chicken gut microbiome revealed by metagenomics and culture.</title>
        <authorList>
            <person name="Gilroy R."/>
            <person name="Ravi A."/>
            <person name="Getino M."/>
            <person name="Pursley I."/>
            <person name="Horton D.L."/>
            <person name="Alikhan N.F."/>
            <person name="Baker D."/>
            <person name="Gharbi K."/>
            <person name="Hall N."/>
            <person name="Watson M."/>
            <person name="Adriaenssens E.M."/>
            <person name="Foster-Nyarko E."/>
            <person name="Jarju S."/>
            <person name="Secka A."/>
            <person name="Antonio M."/>
            <person name="Oren A."/>
            <person name="Chaudhuri R.R."/>
            <person name="La Ragione R."/>
            <person name="Hildebrand F."/>
            <person name="Pallen M.J."/>
        </authorList>
    </citation>
    <scope>NUCLEOTIDE SEQUENCE</scope>
    <source>
        <strain evidence="2">9264</strain>
    </source>
</reference>
<evidence type="ECO:0000313" key="2">
    <source>
        <dbReference type="EMBL" id="HJD44643.1"/>
    </source>
</evidence>
<feature type="domain" description="ABM" evidence="1">
    <location>
        <begin position="2"/>
        <end position="94"/>
    </location>
</feature>
<evidence type="ECO:0000313" key="3">
    <source>
        <dbReference type="Proteomes" id="UP000823889"/>
    </source>
</evidence>
<dbReference type="Pfam" id="PF03992">
    <property type="entry name" value="ABM"/>
    <property type="match status" value="1"/>
</dbReference>
<dbReference type="SUPFAM" id="SSF54909">
    <property type="entry name" value="Dimeric alpha+beta barrel"/>
    <property type="match status" value="1"/>
</dbReference>